<dbReference type="SUPFAM" id="SSF52540">
    <property type="entry name" value="P-loop containing nucleoside triphosphate hydrolases"/>
    <property type="match status" value="1"/>
</dbReference>
<dbReference type="EMBL" id="ALJK01000157">
    <property type="protein sequence ID" value="EJN84250.1"/>
    <property type="molecule type" value="Genomic_DNA"/>
</dbReference>
<dbReference type="CDD" id="cd01130">
    <property type="entry name" value="VirB11-like_ATPase"/>
    <property type="match status" value="1"/>
</dbReference>
<dbReference type="Gene3D" id="3.30.450.380">
    <property type="match status" value="1"/>
</dbReference>
<comment type="similarity">
    <text evidence="1">Belongs to the GSP E family.</text>
</comment>
<dbReference type="Proteomes" id="UP000007814">
    <property type="component" value="Unassembled WGS sequence"/>
</dbReference>
<sequence>MMTVTKCSVAERVAPIPSAARTRPHSSRSHQFTSLRGTMDAADLLLAEVRELVRARGIDPLKDTSALEQLVTDAEDDYLRRSDAGLVPPLIDPAGARSHVLDSMAGLGPLQSYLDDESIEEIWVNAPGRVFIARSGRPELTTTILESEDLAVLVERMLRASGRRLDLSSPFVDAQLAGGQRLHVVIPPITSQHWAVNIRKHTSRASRTSDLVRMGSMTSQVAAFLDASVQSGLNILVSGATQAGKTTMVRALAGAIPGGQRVISCEEVFELALRNRDCVAMQTRPPNLEGVGEISLRRLVKEALRMRPDRLIIGEVREAEALDLLLAMNSGLSSMCTLHANSAREAVIKICTLPLLAGENVSSDFVVPTVASAIDLVVHLDLDRDGRRTVREVAALSGRVENGVIETSDVFHRDHSGNLVRGAGAPSGAERFGRAGHDLAALLSSHSDNSKGAY</sequence>
<dbReference type="eggNOG" id="COG4962">
    <property type="taxonomic scope" value="Bacteria"/>
</dbReference>
<feature type="domain" description="Bacterial type II secretion system protein E" evidence="2">
    <location>
        <begin position="106"/>
        <end position="378"/>
    </location>
</feature>
<dbReference type="Pfam" id="PF00437">
    <property type="entry name" value="T2SSE"/>
    <property type="match status" value="1"/>
</dbReference>
<dbReference type="InterPro" id="IPR050921">
    <property type="entry name" value="T4SS_GSP_E_ATPase"/>
</dbReference>
<evidence type="ECO:0000313" key="4">
    <source>
        <dbReference type="Proteomes" id="UP000007814"/>
    </source>
</evidence>
<dbReference type="GO" id="GO:0016887">
    <property type="term" value="F:ATP hydrolysis activity"/>
    <property type="evidence" value="ECO:0007669"/>
    <property type="project" value="InterPro"/>
</dbReference>
<dbReference type="Gene3D" id="3.40.50.300">
    <property type="entry name" value="P-loop containing nucleotide triphosphate hydrolases"/>
    <property type="match status" value="1"/>
</dbReference>
<protein>
    <submittedName>
        <fullName evidence="3">Type II/IV secretion system protein</fullName>
    </submittedName>
</protein>
<proteinExistence type="inferred from homology"/>
<name>J2ZNV8_ACTNH</name>
<evidence type="ECO:0000256" key="1">
    <source>
        <dbReference type="ARBA" id="ARBA00006611"/>
    </source>
</evidence>
<comment type="caution">
    <text evidence="3">The sequence shown here is derived from an EMBL/GenBank/DDBJ whole genome shotgun (WGS) entry which is preliminary data.</text>
</comment>
<gene>
    <name evidence="3" type="ORF">HMPREF1129_1913</name>
</gene>
<dbReference type="PATRIC" id="fig|1115803.3.peg.1870"/>
<organism evidence="3 4">
    <name type="scientific">Actinomyces naeslundii (strain ATCC 12104 / DSM 43013 / CCUG 2238 / JCM 8349 / NCTC 10301 / Howell 279)</name>
    <dbReference type="NCBI Taxonomy" id="1115803"/>
    <lineage>
        <taxon>Bacteria</taxon>
        <taxon>Bacillati</taxon>
        <taxon>Actinomycetota</taxon>
        <taxon>Actinomycetes</taxon>
        <taxon>Actinomycetales</taxon>
        <taxon>Actinomycetaceae</taxon>
        <taxon>Actinomyces</taxon>
    </lineage>
</organism>
<evidence type="ECO:0000259" key="2">
    <source>
        <dbReference type="Pfam" id="PF00437"/>
    </source>
</evidence>
<dbReference type="PANTHER" id="PTHR30486:SF6">
    <property type="entry name" value="TYPE IV PILUS RETRACTATION ATPASE PILT"/>
    <property type="match status" value="1"/>
</dbReference>
<accession>J2ZNV8</accession>
<dbReference type="PANTHER" id="PTHR30486">
    <property type="entry name" value="TWITCHING MOTILITY PROTEIN PILT"/>
    <property type="match status" value="1"/>
</dbReference>
<dbReference type="InterPro" id="IPR001482">
    <property type="entry name" value="T2SS/T4SS_dom"/>
</dbReference>
<evidence type="ECO:0000313" key="3">
    <source>
        <dbReference type="EMBL" id="EJN84250.1"/>
    </source>
</evidence>
<reference evidence="3 4" key="1">
    <citation type="submission" date="2012-07" db="EMBL/GenBank/DDBJ databases">
        <authorList>
            <person name="Durkin A.S."/>
            <person name="McCorrison J."/>
            <person name="Torralba M."/>
            <person name="Gillis M."/>
            <person name="Methe B."/>
            <person name="Sutton G."/>
            <person name="Nelson K.E."/>
        </authorList>
    </citation>
    <scope>NUCLEOTIDE SEQUENCE [LARGE SCALE GENOMIC DNA]</scope>
    <source>
        <strain evidence="4">ATCC 12104 / DSM 43013 / CCUG 2238 / JCM 8349 / NCTC 10301 / Howell 279</strain>
    </source>
</reference>
<dbReference type="AlphaFoldDB" id="J2ZNV8"/>
<dbReference type="InterPro" id="IPR027417">
    <property type="entry name" value="P-loop_NTPase"/>
</dbReference>